<feature type="transmembrane region" description="Helical" evidence="10">
    <location>
        <begin position="161"/>
        <end position="180"/>
    </location>
</feature>
<evidence type="ECO:0000313" key="11">
    <source>
        <dbReference type="EMBL" id="AIZ57017.1"/>
    </source>
</evidence>
<dbReference type="KEGG" id="mear:Mpt1_c11550"/>
<feature type="transmembrane region" description="Helical" evidence="10">
    <location>
        <begin position="21"/>
        <end position="47"/>
    </location>
</feature>
<dbReference type="EMBL" id="CP010070">
    <property type="protein sequence ID" value="AIZ57017.1"/>
    <property type="molecule type" value="Genomic_DNA"/>
</dbReference>
<evidence type="ECO:0000256" key="7">
    <source>
        <dbReference type="ARBA" id="ARBA00022824"/>
    </source>
</evidence>
<dbReference type="Pfam" id="PF09594">
    <property type="entry name" value="GT87"/>
    <property type="match status" value="1"/>
</dbReference>
<feature type="transmembrane region" description="Helical" evidence="10">
    <location>
        <begin position="207"/>
        <end position="233"/>
    </location>
</feature>
<evidence type="ECO:0000256" key="2">
    <source>
        <dbReference type="ARBA" id="ARBA00004651"/>
    </source>
</evidence>
<dbReference type="GeneID" id="24818818"/>
<accession>A0A0A7LFF8</accession>
<dbReference type="GO" id="GO:0004376">
    <property type="term" value="F:GPI mannosyltransferase activity"/>
    <property type="evidence" value="ECO:0007669"/>
    <property type="project" value="InterPro"/>
</dbReference>
<feature type="transmembrane region" description="Helical" evidence="10">
    <location>
        <begin position="295"/>
        <end position="313"/>
    </location>
</feature>
<proteinExistence type="predicted"/>
<dbReference type="RefSeq" id="WP_048113000.1">
    <property type="nucleotide sequence ID" value="NZ_CP010070.1"/>
</dbReference>
<evidence type="ECO:0000313" key="12">
    <source>
        <dbReference type="Proteomes" id="UP000030787"/>
    </source>
</evidence>
<evidence type="ECO:0008006" key="13">
    <source>
        <dbReference type="Google" id="ProtNLM"/>
    </source>
</evidence>
<dbReference type="HOGENOM" id="CLU_578228_0_0_2"/>
<feature type="transmembrane region" description="Helical" evidence="10">
    <location>
        <begin position="126"/>
        <end position="149"/>
    </location>
</feature>
<organism evidence="11 12">
    <name type="scientific">Candidatus Methanoplasma termitum</name>
    <dbReference type="NCBI Taxonomy" id="1577791"/>
    <lineage>
        <taxon>Archaea</taxon>
        <taxon>Methanobacteriati</taxon>
        <taxon>Thermoplasmatota</taxon>
        <taxon>Thermoplasmata</taxon>
        <taxon>Methanomassiliicoccales</taxon>
        <taxon>Methanomassiliicoccaceae</taxon>
        <taxon>Candidatus Methanoplasma</taxon>
    </lineage>
</organism>
<keyword evidence="4" id="KW-0328">Glycosyltransferase</keyword>
<dbReference type="PANTHER" id="PTHR12886">
    <property type="entry name" value="PIG-M MANNOSYLTRANSFERASE"/>
    <property type="match status" value="1"/>
</dbReference>
<feature type="transmembrane region" description="Helical" evidence="10">
    <location>
        <begin position="348"/>
        <end position="363"/>
    </location>
</feature>
<evidence type="ECO:0000256" key="10">
    <source>
        <dbReference type="SAM" id="Phobius"/>
    </source>
</evidence>
<evidence type="ECO:0000256" key="5">
    <source>
        <dbReference type="ARBA" id="ARBA00022679"/>
    </source>
</evidence>
<feature type="transmembrane region" description="Helical" evidence="10">
    <location>
        <begin position="325"/>
        <end position="342"/>
    </location>
</feature>
<dbReference type="Proteomes" id="UP000030787">
    <property type="component" value="Chromosome"/>
</dbReference>
<reference evidence="11 12" key="1">
    <citation type="journal article" date="2014" name="Appl. Environ. Microbiol.">
        <title>Comparative Genome Analysis of 'Candidatus Methanoplasma termitum' Indicates a New Mode of Energy Metabolism in the Seventh Order of Methanogens.</title>
        <authorList>
            <person name="Lang K."/>
            <person name="Schuldes J."/>
            <person name="Klingl A."/>
            <person name="Poehlein A."/>
            <person name="Daniel R."/>
            <person name="Brune A."/>
        </authorList>
    </citation>
    <scope>NUCLEOTIDE SEQUENCE [LARGE SCALE GENOMIC DNA]</scope>
    <source>
        <strain evidence="12">Mpt1</strain>
    </source>
</reference>
<evidence type="ECO:0000256" key="6">
    <source>
        <dbReference type="ARBA" id="ARBA00022692"/>
    </source>
</evidence>
<keyword evidence="12" id="KW-1185">Reference proteome</keyword>
<dbReference type="PANTHER" id="PTHR12886:SF0">
    <property type="entry name" value="GPI MANNOSYLTRANSFERASE 1"/>
    <property type="match status" value="1"/>
</dbReference>
<feature type="transmembrane region" description="Helical" evidence="10">
    <location>
        <begin position="245"/>
        <end position="265"/>
    </location>
</feature>
<evidence type="ECO:0000256" key="3">
    <source>
        <dbReference type="ARBA" id="ARBA00022475"/>
    </source>
</evidence>
<gene>
    <name evidence="11" type="ORF">Mpt1_c11550</name>
</gene>
<evidence type="ECO:0000256" key="4">
    <source>
        <dbReference type="ARBA" id="ARBA00022676"/>
    </source>
</evidence>
<keyword evidence="6 10" id="KW-0812">Transmembrane</keyword>
<dbReference type="GO" id="GO:0006506">
    <property type="term" value="P:GPI anchor biosynthetic process"/>
    <property type="evidence" value="ECO:0007669"/>
    <property type="project" value="InterPro"/>
</dbReference>
<keyword evidence="5" id="KW-0808">Transferase</keyword>
<keyword evidence="8 10" id="KW-1133">Transmembrane helix</keyword>
<feature type="transmembrane region" description="Helical" evidence="10">
    <location>
        <begin position="370"/>
        <end position="395"/>
    </location>
</feature>
<keyword evidence="9 10" id="KW-0472">Membrane</keyword>
<dbReference type="InterPro" id="IPR018584">
    <property type="entry name" value="GT87"/>
</dbReference>
<dbReference type="InterPro" id="IPR007704">
    <property type="entry name" value="PIG-M"/>
</dbReference>
<dbReference type="OrthoDB" id="384481at2157"/>
<comment type="subcellular location">
    <subcellularLocation>
        <location evidence="2">Cell membrane</location>
        <topology evidence="2">Multi-pass membrane protein</topology>
    </subcellularLocation>
    <subcellularLocation>
        <location evidence="1">Endoplasmic reticulum membrane</location>
        <topology evidence="1">Multi-pass membrane protein</topology>
    </subcellularLocation>
</comment>
<dbReference type="AlphaFoldDB" id="A0A0A7LFF8"/>
<protein>
    <recommendedName>
        <fullName evidence="13">Glycosyltransferase RgtA/B/C/D-like domain-containing protein</fullName>
    </recommendedName>
</protein>
<dbReference type="GO" id="GO:0051751">
    <property type="term" value="F:alpha-1,4-mannosyltransferase activity"/>
    <property type="evidence" value="ECO:0007669"/>
    <property type="project" value="InterPro"/>
</dbReference>
<feature type="transmembrane region" description="Helical" evidence="10">
    <location>
        <begin position="415"/>
        <end position="447"/>
    </location>
</feature>
<sequence>MTEISVSSFRKWVTDKDEISVSIPFFCKTTLLIIVLGIIIRVALGFFMTHNYDMYHWGVVIQNINSGNGLYEITGYFYTPPWGYLLGLDSIFQNFIGLATTGGILTATFPLSDTIGHFTSVIIDPFFNLSVEIIFILSDLAAGYLVFWIIRDITRDRRKAVIGFALWFLCPFLITAGTVSEMFDTLTVVMTLLSIIFLRKGRYVESGVMLCLATLTKFFPGFFILVIIAYIWSKGKETGTSKKNVLMFLIGVVATAFVILLPQILDGTLADCFLFITSRVSEGISTGMVGRLGGYAAPVVYVITIVVSAIFALRIIRNRTMANMDGLLFDALLVTAAVMFLYPPQPHYLLLLLPFVIFAMLSDRRYRAPLILLMIGATTAAVAGGPMDLLSIAGFTDLFGLDSMVHAVEVYSSPLFGIGIISGINLVAGAGYVLQYISILFILWVRFGEEIKRRIMKKSTAGSVDRSSDSED</sequence>
<evidence type="ECO:0000256" key="8">
    <source>
        <dbReference type="ARBA" id="ARBA00022989"/>
    </source>
</evidence>
<keyword evidence="3" id="KW-1003">Cell membrane</keyword>
<evidence type="ECO:0000256" key="9">
    <source>
        <dbReference type="ARBA" id="ARBA00023136"/>
    </source>
</evidence>
<keyword evidence="7" id="KW-0256">Endoplasmic reticulum</keyword>
<dbReference type="GO" id="GO:0005886">
    <property type="term" value="C:plasma membrane"/>
    <property type="evidence" value="ECO:0007669"/>
    <property type="project" value="UniProtKB-SubCell"/>
</dbReference>
<name>A0A0A7LFF8_9ARCH</name>
<dbReference type="STRING" id="1577791.Mpt1_c11550"/>
<evidence type="ECO:0000256" key="1">
    <source>
        <dbReference type="ARBA" id="ARBA00004477"/>
    </source>
</evidence>